<accession>A0A226BW62</accession>
<evidence type="ECO:0000313" key="3">
    <source>
        <dbReference type="Proteomes" id="UP000214588"/>
    </source>
</evidence>
<reference evidence="2 3" key="1">
    <citation type="submission" date="2017-06" db="EMBL/GenBank/DDBJ databases">
        <title>Draft Genome Sequence of Natranaerobius trueperi halophilic, alkalithermophilic bacteria from soda lakes.</title>
        <authorList>
            <person name="Zhao B."/>
        </authorList>
    </citation>
    <scope>NUCLEOTIDE SEQUENCE [LARGE SCALE GENOMIC DNA]</scope>
    <source>
        <strain evidence="2 3">DSM 18760</strain>
    </source>
</reference>
<dbReference type="PROSITE" id="PS51257">
    <property type="entry name" value="PROKAR_LIPOPROTEIN"/>
    <property type="match status" value="1"/>
</dbReference>
<dbReference type="Gene3D" id="3.40.190.100">
    <property type="entry name" value="Glycine betaine-binding periplasmic protein, domain 2"/>
    <property type="match status" value="1"/>
</dbReference>
<comment type="caution">
    <text evidence="2">The sequence shown here is derived from an EMBL/GenBank/DDBJ whole genome shotgun (WGS) entry which is preliminary data.</text>
</comment>
<dbReference type="GO" id="GO:0043190">
    <property type="term" value="C:ATP-binding cassette (ABC) transporter complex"/>
    <property type="evidence" value="ECO:0007669"/>
    <property type="project" value="InterPro"/>
</dbReference>
<dbReference type="Gene3D" id="3.10.105.10">
    <property type="entry name" value="Dipeptide-binding Protein, Domain 3"/>
    <property type="match status" value="1"/>
</dbReference>
<dbReference type="RefSeq" id="WP_089024109.1">
    <property type="nucleotide sequence ID" value="NZ_NIQC01000024.1"/>
</dbReference>
<organism evidence="2 3">
    <name type="scientific">Natranaerobius trueperi</name>
    <dbReference type="NCBI Taxonomy" id="759412"/>
    <lineage>
        <taxon>Bacteria</taxon>
        <taxon>Bacillati</taxon>
        <taxon>Bacillota</taxon>
        <taxon>Clostridia</taxon>
        <taxon>Natranaerobiales</taxon>
        <taxon>Natranaerobiaceae</taxon>
        <taxon>Natranaerobius</taxon>
    </lineage>
</organism>
<gene>
    <name evidence="2" type="ORF">CDO51_09920</name>
</gene>
<evidence type="ECO:0000259" key="1">
    <source>
        <dbReference type="Pfam" id="PF04069"/>
    </source>
</evidence>
<proteinExistence type="predicted"/>
<sequence length="296" mass="33899">MKKIIMIVCVILLLSLIGACTFSKPIETEKTKDKLDEKERFDNKIVGIDTGAGVMMVTNNALDVYDLDYELVGGSDTVMTTELQSAIDNEEWIVATGWTPHWKFNEWDLKFLEDPKNIYGESENIHALTRLGLEEDNPDIYRFLSDFYLENDQLSTIMTKIADGEDEYESVKTWMENNKDVVEEWVPEDVDGNKERIEIAYVNWDCSVASTHLVGAILEQELNYEVVLTKAEVGLIYKDIANDKQDAFISAWLPVTQQEYYDKHKENLDDLGPIFEEAKIGLVVPEYVEIDSITEL</sequence>
<protein>
    <submittedName>
        <fullName evidence="2">Glycine/betaine ABC transporter</fullName>
    </submittedName>
</protein>
<feature type="domain" description="ABC-type glycine betaine transport system substrate-binding" evidence="1">
    <location>
        <begin position="36"/>
        <end position="177"/>
    </location>
</feature>
<dbReference type="SUPFAM" id="SSF53850">
    <property type="entry name" value="Periplasmic binding protein-like II"/>
    <property type="match status" value="2"/>
</dbReference>
<dbReference type="AlphaFoldDB" id="A0A226BW62"/>
<name>A0A226BW62_9FIRM</name>
<dbReference type="OrthoDB" id="9787902at2"/>
<feature type="domain" description="ABC-type glycine betaine transport system substrate-binding" evidence="1">
    <location>
        <begin position="196"/>
        <end position="296"/>
    </location>
</feature>
<dbReference type="Pfam" id="PF04069">
    <property type="entry name" value="OpuAC"/>
    <property type="match status" value="2"/>
</dbReference>
<dbReference type="Proteomes" id="UP000214588">
    <property type="component" value="Unassembled WGS sequence"/>
</dbReference>
<evidence type="ECO:0000313" key="2">
    <source>
        <dbReference type="EMBL" id="OWZ83205.1"/>
    </source>
</evidence>
<dbReference type="InterPro" id="IPR007210">
    <property type="entry name" value="ABC_Gly_betaine_transp_sub-bd"/>
</dbReference>
<dbReference type="EMBL" id="NIQC01000024">
    <property type="protein sequence ID" value="OWZ83205.1"/>
    <property type="molecule type" value="Genomic_DNA"/>
</dbReference>
<dbReference type="GO" id="GO:0022857">
    <property type="term" value="F:transmembrane transporter activity"/>
    <property type="evidence" value="ECO:0007669"/>
    <property type="project" value="InterPro"/>
</dbReference>
<keyword evidence="3" id="KW-1185">Reference proteome</keyword>